<dbReference type="Pfam" id="PF22600">
    <property type="entry name" value="MTPAP-like_central"/>
    <property type="match status" value="1"/>
</dbReference>
<evidence type="ECO:0000259" key="2">
    <source>
        <dbReference type="Pfam" id="PF22600"/>
    </source>
</evidence>
<keyword evidence="4" id="KW-1185">Reference proteome</keyword>
<dbReference type="PANTHER" id="PTHR12271:SF40">
    <property type="entry name" value="POLY(A) RNA POLYMERASE GLD2"/>
    <property type="match status" value="1"/>
</dbReference>
<protein>
    <submittedName>
        <fullName evidence="3">Pap 25a associated domain family</fullName>
    </submittedName>
</protein>
<feature type="compositionally biased region" description="Polar residues" evidence="1">
    <location>
        <begin position="1"/>
        <end position="10"/>
    </location>
</feature>
<feature type="domain" description="Poly(A) RNA polymerase mitochondrial-like central palm" evidence="2">
    <location>
        <begin position="59"/>
        <end position="188"/>
    </location>
</feature>
<dbReference type="Proteomes" id="UP001281761">
    <property type="component" value="Unassembled WGS sequence"/>
</dbReference>
<evidence type="ECO:0000313" key="3">
    <source>
        <dbReference type="EMBL" id="KAK2964177.1"/>
    </source>
</evidence>
<dbReference type="Gene3D" id="3.30.460.10">
    <property type="entry name" value="Beta Polymerase, domain 2"/>
    <property type="match status" value="1"/>
</dbReference>
<dbReference type="EMBL" id="JARBJD010000003">
    <property type="protein sequence ID" value="KAK2964177.1"/>
    <property type="molecule type" value="Genomic_DNA"/>
</dbReference>
<dbReference type="SUPFAM" id="SSF81301">
    <property type="entry name" value="Nucleotidyltransferase"/>
    <property type="match status" value="1"/>
</dbReference>
<dbReference type="InterPro" id="IPR054708">
    <property type="entry name" value="MTPAP-like_central"/>
</dbReference>
<dbReference type="CDD" id="cd00590">
    <property type="entry name" value="RRM_SF"/>
    <property type="match status" value="1"/>
</dbReference>
<sequence>MALESSTTCITKPKQPAKTNKTTKSPILRTKKSKIDGIASTPTPKMCSSFCLPEINPISAERIEQTRSAIESSLKREYPAIIKEVSLFGSVRSSLFTGSSDIDFNIFFEPNCDTPTIEDIAKALRSHNFTIENVLPNARVPVIQGLCLSNVWNLHDLPVSSPVLNTPFDLVLMNSLGVYNSEMIATYCKCDNRVRPFLLLVKQWSKAWNIGDSKQRKLSSYGWTLLGLFFLQTTSPPIIPSLQNHTYLQLSSPSLIVDQTLPDGRVLFSNDPSPWLTQTYSNQHTSETTPHFHQNTSNSPLELQTLFKSFIIFCKTFDVSTSAVSVRDGHPIPRSEVEPTFTRKGSQTFFAIVDPFQFGRNVADVVRKPSVIRAAINKTAELLEMETPLDNILDPKWSEEIRHLEEAIDDEQKMKMEKKERRRQQATANKPPKEQNTNSLFHSRYRHLPVFCFSNVSLQTPRRHIMSICENFGEVRKVAFQLDQKGQRTRNIYVTIQLSCEEETFLYHTNGIVLNDSIITVTRLRQLTSQQPGRPSTASKETFLGPF</sequence>
<feature type="region of interest" description="Disordered" evidence="1">
    <location>
        <begin position="408"/>
        <end position="439"/>
    </location>
</feature>
<feature type="compositionally biased region" description="Basic and acidic residues" evidence="1">
    <location>
        <begin position="408"/>
        <end position="419"/>
    </location>
</feature>
<dbReference type="PANTHER" id="PTHR12271">
    <property type="entry name" value="POLY A POLYMERASE CID PAP -RELATED"/>
    <property type="match status" value="1"/>
</dbReference>
<evidence type="ECO:0000256" key="1">
    <source>
        <dbReference type="SAM" id="MobiDB-lite"/>
    </source>
</evidence>
<feature type="region of interest" description="Disordered" evidence="1">
    <location>
        <begin position="1"/>
        <end position="24"/>
    </location>
</feature>
<accession>A0ABQ9YK95</accession>
<evidence type="ECO:0000313" key="4">
    <source>
        <dbReference type="Proteomes" id="UP001281761"/>
    </source>
</evidence>
<proteinExistence type="predicted"/>
<dbReference type="InterPro" id="IPR043519">
    <property type="entry name" value="NT_sf"/>
</dbReference>
<reference evidence="3 4" key="1">
    <citation type="journal article" date="2022" name="bioRxiv">
        <title>Genomics of Preaxostyla Flagellates Illuminates Evolutionary Transitions and the Path Towards Mitochondrial Loss.</title>
        <authorList>
            <person name="Novak L.V.F."/>
            <person name="Treitli S.C."/>
            <person name="Pyrih J."/>
            <person name="Halakuc P."/>
            <person name="Pipaliya S.V."/>
            <person name="Vacek V."/>
            <person name="Brzon O."/>
            <person name="Soukal P."/>
            <person name="Eme L."/>
            <person name="Dacks J.B."/>
            <person name="Karnkowska A."/>
            <person name="Elias M."/>
            <person name="Hampl V."/>
        </authorList>
    </citation>
    <scope>NUCLEOTIDE SEQUENCE [LARGE SCALE GENOMIC DNA]</scope>
    <source>
        <strain evidence="3">NAU3</strain>
        <tissue evidence="3">Gut</tissue>
    </source>
</reference>
<name>A0ABQ9YK95_9EUKA</name>
<organism evidence="3 4">
    <name type="scientific">Blattamonas nauphoetae</name>
    <dbReference type="NCBI Taxonomy" id="2049346"/>
    <lineage>
        <taxon>Eukaryota</taxon>
        <taxon>Metamonada</taxon>
        <taxon>Preaxostyla</taxon>
        <taxon>Oxymonadida</taxon>
        <taxon>Blattamonas</taxon>
    </lineage>
</organism>
<comment type="caution">
    <text evidence="3">The sequence shown here is derived from an EMBL/GenBank/DDBJ whole genome shotgun (WGS) entry which is preliminary data.</text>
</comment>
<dbReference type="SUPFAM" id="SSF81631">
    <property type="entry name" value="PAP/OAS1 substrate-binding domain"/>
    <property type="match status" value="1"/>
</dbReference>
<gene>
    <name evidence="3" type="ORF">BLNAU_708</name>
</gene>
<dbReference type="CDD" id="cd05402">
    <property type="entry name" value="NT_PAP_TUTase"/>
    <property type="match status" value="1"/>
</dbReference>
<dbReference type="Gene3D" id="1.10.1410.10">
    <property type="match status" value="1"/>
</dbReference>